<keyword evidence="1" id="KW-0472">Membrane</keyword>
<proteinExistence type="predicted"/>
<sequence length="441" mass="45068">MTGSNAFALLTLALVASQYVRLLIGGQVMAAILPFAMAGLVVMGLVALPKVKPLTRGLVAGLTAVSVLLLLTGSPLEAIPAGLTDALTFAAYLPVLQLLRGVAGYLPAMMRAKDRFATLPASASAAGFVVGAYGVGIIITTGAHAVLAPLLPANADERERRRAALASLRGVSLTAFWSPFAVAVAFGAHNVPSAPVWLMLLMGLGFATIGVFVAVAMEGGGRGLLSALRGLVPILPGTVIGALAVVLVSHLTGVSGLDAVILVMPPLSVLALAFQARASLRPALSQVWKNIGRPSDEALLMPMALVLGRLIEAQPGLALSLAPFLQGLPVPVLLATAMAALIGFGMIGLHPMVSAASIVALFAGMPGAVSQIALLQAILIAWGFATMLSPSGVTLIVAALAYRVPYPQLSFSKNILFAVIVCTIAVICLSLLDPVVRTLAL</sequence>
<feature type="transmembrane region" description="Helical" evidence="1">
    <location>
        <begin position="163"/>
        <end position="188"/>
    </location>
</feature>
<keyword evidence="1" id="KW-1133">Transmembrane helix</keyword>
<evidence type="ECO:0000313" key="2">
    <source>
        <dbReference type="EMBL" id="MFD2263560.1"/>
    </source>
</evidence>
<evidence type="ECO:0008006" key="4">
    <source>
        <dbReference type="Google" id="ProtNLM"/>
    </source>
</evidence>
<feature type="transmembrane region" description="Helical" evidence="1">
    <location>
        <begin position="328"/>
        <end position="349"/>
    </location>
</feature>
<feature type="transmembrane region" description="Helical" evidence="1">
    <location>
        <begin position="194"/>
        <end position="215"/>
    </location>
</feature>
<feature type="transmembrane region" description="Helical" evidence="1">
    <location>
        <begin position="380"/>
        <end position="402"/>
    </location>
</feature>
<accession>A0ABW5DWD0</accession>
<feature type="transmembrane region" description="Helical" evidence="1">
    <location>
        <begin position="227"/>
        <end position="247"/>
    </location>
</feature>
<reference evidence="3" key="1">
    <citation type="journal article" date="2019" name="Int. J. Syst. Evol. Microbiol.">
        <title>The Global Catalogue of Microorganisms (GCM) 10K type strain sequencing project: providing services to taxonomists for standard genome sequencing and annotation.</title>
        <authorList>
            <consortium name="The Broad Institute Genomics Platform"/>
            <consortium name="The Broad Institute Genome Sequencing Center for Infectious Disease"/>
            <person name="Wu L."/>
            <person name="Ma J."/>
        </authorList>
    </citation>
    <scope>NUCLEOTIDE SEQUENCE [LARGE SCALE GENOMIC DNA]</scope>
    <source>
        <strain evidence="3">CGMCC 1.19062</strain>
    </source>
</reference>
<gene>
    <name evidence="2" type="ORF">ACFSM5_11725</name>
</gene>
<name>A0ABW5DWD0_9PROT</name>
<keyword evidence="3" id="KW-1185">Reference proteome</keyword>
<feature type="transmembrane region" description="Helical" evidence="1">
    <location>
        <begin position="86"/>
        <end position="106"/>
    </location>
</feature>
<feature type="transmembrane region" description="Helical" evidence="1">
    <location>
        <begin position="6"/>
        <end position="24"/>
    </location>
</feature>
<feature type="transmembrane region" description="Helical" evidence="1">
    <location>
        <begin position="126"/>
        <end position="151"/>
    </location>
</feature>
<comment type="caution">
    <text evidence="2">The sequence shown here is derived from an EMBL/GenBank/DDBJ whole genome shotgun (WGS) entry which is preliminary data.</text>
</comment>
<feature type="transmembrane region" description="Helical" evidence="1">
    <location>
        <begin position="414"/>
        <end position="432"/>
    </location>
</feature>
<feature type="transmembrane region" description="Helical" evidence="1">
    <location>
        <begin position="259"/>
        <end position="278"/>
    </location>
</feature>
<keyword evidence="1" id="KW-0812">Transmembrane</keyword>
<evidence type="ECO:0000313" key="3">
    <source>
        <dbReference type="Proteomes" id="UP001597295"/>
    </source>
</evidence>
<evidence type="ECO:0000256" key="1">
    <source>
        <dbReference type="SAM" id="Phobius"/>
    </source>
</evidence>
<feature type="transmembrane region" description="Helical" evidence="1">
    <location>
        <begin position="54"/>
        <end position="74"/>
    </location>
</feature>
<feature type="transmembrane region" description="Helical" evidence="1">
    <location>
        <begin position="31"/>
        <end position="48"/>
    </location>
</feature>
<organism evidence="2 3">
    <name type="scientific">Lacibacterium aquatile</name>
    <dbReference type="NCBI Taxonomy" id="1168082"/>
    <lineage>
        <taxon>Bacteria</taxon>
        <taxon>Pseudomonadati</taxon>
        <taxon>Pseudomonadota</taxon>
        <taxon>Alphaproteobacteria</taxon>
        <taxon>Rhodospirillales</taxon>
        <taxon>Rhodospirillaceae</taxon>
    </lineage>
</organism>
<dbReference type="EMBL" id="JBHUIP010000012">
    <property type="protein sequence ID" value="MFD2263560.1"/>
    <property type="molecule type" value="Genomic_DNA"/>
</dbReference>
<feature type="transmembrane region" description="Helical" evidence="1">
    <location>
        <begin position="356"/>
        <end position="374"/>
    </location>
</feature>
<dbReference type="Proteomes" id="UP001597295">
    <property type="component" value="Unassembled WGS sequence"/>
</dbReference>
<protein>
    <recommendedName>
        <fullName evidence="4">DUF401 family protein</fullName>
    </recommendedName>
</protein>
<dbReference type="RefSeq" id="WP_379876580.1">
    <property type="nucleotide sequence ID" value="NZ_JBHUIP010000012.1"/>
</dbReference>